<sequence length="292" mass="34552">MTSLYDKYYSEHNRTYMYKLINDMILKDYQVNVSNNETYNQFFQTNFINTFNAVNTEDIKDLNNHLLTTQLEYFQNFILKQNELTKVGESEKIDDFIVYSLKRKINLKLSSRHNCRISLPTKIFQIDKIIIPIEESELFMNPILLVTIGKTTIELHLRGTIKLQNREHGIYSPFYEKNIVVTEDTVRIQFRNQLFNENDGCDVYKIVDNTDNKITIKSDFREFREGDYIRINNYESKEGIDASILKKQYRIISVHKKDDNIELEVQGNLSDVKDLYIMNLSLQNTIHLIGPE</sequence>
<name>A0A6C0CFY2_9ZZZZ</name>
<organism evidence="1">
    <name type="scientific">viral metagenome</name>
    <dbReference type="NCBI Taxonomy" id="1070528"/>
    <lineage>
        <taxon>unclassified sequences</taxon>
        <taxon>metagenomes</taxon>
        <taxon>organismal metagenomes</taxon>
    </lineage>
</organism>
<protein>
    <submittedName>
        <fullName evidence="1">Uncharacterized protein</fullName>
    </submittedName>
</protein>
<proteinExistence type="predicted"/>
<evidence type="ECO:0000313" key="1">
    <source>
        <dbReference type="EMBL" id="QHT02750.1"/>
    </source>
</evidence>
<dbReference type="AlphaFoldDB" id="A0A6C0CFY2"/>
<accession>A0A6C0CFY2</accession>
<reference evidence="1" key="1">
    <citation type="journal article" date="2020" name="Nature">
        <title>Giant virus diversity and host interactions through global metagenomics.</title>
        <authorList>
            <person name="Schulz F."/>
            <person name="Roux S."/>
            <person name="Paez-Espino D."/>
            <person name="Jungbluth S."/>
            <person name="Walsh D.A."/>
            <person name="Denef V.J."/>
            <person name="McMahon K.D."/>
            <person name="Konstantinidis K.T."/>
            <person name="Eloe-Fadrosh E.A."/>
            <person name="Kyrpides N.C."/>
            <person name="Woyke T."/>
        </authorList>
    </citation>
    <scope>NUCLEOTIDE SEQUENCE</scope>
    <source>
        <strain evidence="1">GVMAG-M-3300020595-32</strain>
    </source>
</reference>
<dbReference type="EMBL" id="MN739398">
    <property type="protein sequence ID" value="QHT02750.1"/>
    <property type="molecule type" value="Genomic_DNA"/>
</dbReference>